<organism evidence="1">
    <name type="scientific">marine metagenome</name>
    <dbReference type="NCBI Taxonomy" id="408172"/>
    <lineage>
        <taxon>unclassified sequences</taxon>
        <taxon>metagenomes</taxon>
        <taxon>ecological metagenomes</taxon>
    </lineage>
</organism>
<dbReference type="AlphaFoldDB" id="A0A382WPA7"/>
<protein>
    <submittedName>
        <fullName evidence="1">Uncharacterized protein</fullName>
    </submittedName>
</protein>
<sequence>MKQNLVHNIHYVQERQDVADQPTDVTVVEVMLVHQLVVVMEHTFVYVHQAVNGDVPAVTLERLQEHIVDVQLTFADVSKGQILQFADLMAVEQVHQCVQVHPFN</sequence>
<gene>
    <name evidence="1" type="ORF">METZ01_LOCUS413516</name>
</gene>
<reference evidence="1" key="1">
    <citation type="submission" date="2018-05" db="EMBL/GenBank/DDBJ databases">
        <authorList>
            <person name="Lanie J.A."/>
            <person name="Ng W.-L."/>
            <person name="Kazmierczak K.M."/>
            <person name="Andrzejewski T.M."/>
            <person name="Davidsen T.M."/>
            <person name="Wayne K.J."/>
            <person name="Tettelin H."/>
            <person name="Glass J.I."/>
            <person name="Rusch D."/>
            <person name="Podicherti R."/>
            <person name="Tsui H.-C.T."/>
            <person name="Winkler M.E."/>
        </authorList>
    </citation>
    <scope>NUCLEOTIDE SEQUENCE</scope>
</reference>
<evidence type="ECO:0000313" key="1">
    <source>
        <dbReference type="EMBL" id="SVD60662.1"/>
    </source>
</evidence>
<proteinExistence type="predicted"/>
<name>A0A382WPA7_9ZZZZ</name>
<accession>A0A382WPA7</accession>
<dbReference type="EMBL" id="UINC01161454">
    <property type="protein sequence ID" value="SVD60662.1"/>
    <property type="molecule type" value="Genomic_DNA"/>
</dbReference>